<dbReference type="InterPro" id="IPR058792">
    <property type="entry name" value="Beta-barrel_RND_2"/>
</dbReference>
<dbReference type="PANTHER" id="PTHR30469">
    <property type="entry name" value="MULTIDRUG RESISTANCE PROTEIN MDTA"/>
    <property type="match status" value="1"/>
</dbReference>
<gene>
    <name evidence="2" type="ORF">EVA_21103</name>
</gene>
<accession>J9FME0</accession>
<proteinExistence type="predicted"/>
<dbReference type="Pfam" id="PF25954">
    <property type="entry name" value="Beta-barrel_RND_2"/>
    <property type="match status" value="1"/>
</dbReference>
<name>J9FME0_9ZZZZ</name>
<reference evidence="2" key="1">
    <citation type="journal article" date="2012" name="PLoS ONE">
        <title>Gene sets for utilization of primary and secondary nutrition supplies in the distal gut of endangered iberian lynx.</title>
        <authorList>
            <person name="Alcaide M."/>
            <person name="Messina E."/>
            <person name="Richter M."/>
            <person name="Bargiela R."/>
            <person name="Peplies J."/>
            <person name="Huws S.A."/>
            <person name="Newbold C.J."/>
            <person name="Golyshin P.N."/>
            <person name="Simon M.A."/>
            <person name="Lopez G."/>
            <person name="Yakimov M.M."/>
            <person name="Ferrer M."/>
        </authorList>
    </citation>
    <scope>NUCLEOTIDE SEQUENCE</scope>
</reference>
<organism evidence="2">
    <name type="scientific">gut metagenome</name>
    <dbReference type="NCBI Taxonomy" id="749906"/>
    <lineage>
        <taxon>unclassified sequences</taxon>
        <taxon>metagenomes</taxon>
        <taxon>organismal metagenomes</taxon>
    </lineage>
</organism>
<evidence type="ECO:0000259" key="1">
    <source>
        <dbReference type="Pfam" id="PF25954"/>
    </source>
</evidence>
<comment type="caution">
    <text evidence="2">The sequence shown here is derived from an EMBL/GenBank/DDBJ whole genome shotgun (WGS) entry which is preliminary data.</text>
</comment>
<dbReference type="AlphaFoldDB" id="J9FME0"/>
<sequence length="181" mass="20482">MFDRSKEQLLTLIDDSRFDVEFHVLEAELNEVSRGLRVKVSPFVQDDQTFVGEITEVNPLIDEKGQIKVRARVNNRGGILVEGMNVKLILEREVKNQFVVPKDAVVLRDGYQVVFLYEEGKAVWKYVDVVMSNIDYHVITGSAEKQTRLKENDVVIVSNNLSLADGTEVVVNEHPAGRTNP</sequence>
<dbReference type="Gene3D" id="2.40.30.170">
    <property type="match status" value="1"/>
</dbReference>
<dbReference type="GO" id="GO:0015562">
    <property type="term" value="F:efflux transmembrane transporter activity"/>
    <property type="evidence" value="ECO:0007669"/>
    <property type="project" value="TreeGrafter"/>
</dbReference>
<dbReference type="Gene3D" id="2.40.420.20">
    <property type="match status" value="1"/>
</dbReference>
<evidence type="ECO:0000313" key="2">
    <source>
        <dbReference type="EMBL" id="EJW90787.1"/>
    </source>
</evidence>
<protein>
    <submittedName>
        <fullName evidence="2">Cation efflux system protein</fullName>
    </submittedName>
</protein>
<dbReference type="EMBL" id="AMCI01008609">
    <property type="protein sequence ID" value="EJW90787.1"/>
    <property type="molecule type" value="Genomic_DNA"/>
</dbReference>
<feature type="domain" description="CusB-like beta-barrel" evidence="1">
    <location>
        <begin position="20"/>
        <end position="92"/>
    </location>
</feature>
<dbReference type="GO" id="GO:1990281">
    <property type="term" value="C:efflux pump complex"/>
    <property type="evidence" value="ECO:0007669"/>
    <property type="project" value="TreeGrafter"/>
</dbReference>